<feature type="compositionally biased region" description="Basic and acidic residues" evidence="1">
    <location>
        <begin position="50"/>
        <end position="62"/>
    </location>
</feature>
<reference evidence="2 3" key="1">
    <citation type="submission" date="2018-03" db="EMBL/GenBank/DDBJ databases">
        <title>Genome sequence of Paenibacillus elgii strain AC13 an antimicrobial compound producing bacteria.</title>
        <authorList>
            <person name="Kurokawa A.S."/>
            <person name="Araujo J.F."/>
            <person name="Costa R.A."/>
            <person name="Ortega D.B."/>
            <person name="Pires A.S."/>
            <person name="Pappas G.J.Jr."/>
            <person name="Franco O.L."/>
            <person name="Barreto C."/>
            <person name="Magalhaes B.S."/>
            <person name="Kruger R.H."/>
        </authorList>
    </citation>
    <scope>NUCLEOTIDE SEQUENCE [LARGE SCALE GENOMIC DNA]</scope>
    <source>
        <strain evidence="2 3">AC13</strain>
    </source>
</reference>
<dbReference type="PROSITE" id="PS51257">
    <property type="entry name" value="PROKAR_LIPOPROTEIN"/>
    <property type="match status" value="1"/>
</dbReference>
<sequence>MKHLLTFTAAFMTIVISGCEAAPAKEASTPAKEASALHEKRRRSRSKATITKEEFDKIENGRPTRKSPRLSVDRRLFVQRRGFTRANANFIFQDTNIWKKLVSIIA</sequence>
<protein>
    <submittedName>
        <fullName evidence="2">Uncharacterized protein</fullName>
    </submittedName>
</protein>
<dbReference type="RefSeq" id="WP_108531816.1">
    <property type="nucleotide sequence ID" value="NZ_PYHP01000033.1"/>
</dbReference>
<comment type="caution">
    <text evidence="2">The sequence shown here is derived from an EMBL/GenBank/DDBJ whole genome shotgun (WGS) entry which is preliminary data.</text>
</comment>
<dbReference type="Proteomes" id="UP000244184">
    <property type="component" value="Unassembled WGS sequence"/>
</dbReference>
<proteinExistence type="predicted"/>
<gene>
    <name evidence="2" type="ORF">C8Z91_13685</name>
</gene>
<dbReference type="EMBL" id="PYHP01000033">
    <property type="protein sequence ID" value="PUA38649.1"/>
    <property type="molecule type" value="Genomic_DNA"/>
</dbReference>
<dbReference type="AlphaFoldDB" id="A0A2T6G3B9"/>
<feature type="region of interest" description="Disordered" evidence="1">
    <location>
        <begin position="22"/>
        <end position="71"/>
    </location>
</feature>
<organism evidence="2 3">
    <name type="scientific">Paenibacillus elgii</name>
    <dbReference type="NCBI Taxonomy" id="189691"/>
    <lineage>
        <taxon>Bacteria</taxon>
        <taxon>Bacillati</taxon>
        <taxon>Bacillota</taxon>
        <taxon>Bacilli</taxon>
        <taxon>Bacillales</taxon>
        <taxon>Paenibacillaceae</taxon>
        <taxon>Paenibacillus</taxon>
    </lineage>
</organism>
<name>A0A2T6G3B9_9BACL</name>
<evidence type="ECO:0000313" key="3">
    <source>
        <dbReference type="Proteomes" id="UP000244184"/>
    </source>
</evidence>
<evidence type="ECO:0000256" key="1">
    <source>
        <dbReference type="SAM" id="MobiDB-lite"/>
    </source>
</evidence>
<accession>A0A2T6G3B9</accession>
<evidence type="ECO:0000313" key="2">
    <source>
        <dbReference type="EMBL" id="PUA38649.1"/>
    </source>
</evidence>